<accession>A0ABN3IQ97</accession>
<feature type="compositionally biased region" description="Pro residues" evidence="1">
    <location>
        <begin position="151"/>
        <end position="171"/>
    </location>
</feature>
<sequence>MAEPQLSAPSRTPSGVPRSGVVHVTVRHTERFTVVGNHLAQHGELSLTAIGLAVHIQSLPQGARVDIRTLAARFPEGETRIAAALRELEAHGYLERTRTRLPGGRIVTRTVSYNNPAARAGIPRSSVCLTRPAPVPVRVPVASAVPDRPAEPAPAPAVPAPPPVPPSPLPEPRTTGNPVRERAATAILVELRRDDPRLLLSERDVRRLAPAVAAWLERGAAPDAVRRTLTAGLPAEPLRHPAALLAHRLTALLPPPLPAAPPSAPPPPRPDPLRNCDGCDRAFRSPDPGLCRDCRETSTAEPPLAA</sequence>
<feature type="region of interest" description="Disordered" evidence="1">
    <location>
        <begin position="146"/>
        <end position="177"/>
    </location>
</feature>
<dbReference type="RefSeq" id="WP_344632739.1">
    <property type="nucleotide sequence ID" value="NZ_BAAATJ010000023.1"/>
</dbReference>
<keyword evidence="3" id="KW-1185">Reference proteome</keyword>
<comment type="caution">
    <text evidence="2">The sequence shown here is derived from an EMBL/GenBank/DDBJ whole genome shotgun (WGS) entry which is preliminary data.</text>
</comment>
<organism evidence="2 3">
    <name type="scientific">Streptomyces glaucosporus</name>
    <dbReference type="NCBI Taxonomy" id="284044"/>
    <lineage>
        <taxon>Bacteria</taxon>
        <taxon>Bacillati</taxon>
        <taxon>Actinomycetota</taxon>
        <taxon>Actinomycetes</taxon>
        <taxon>Kitasatosporales</taxon>
        <taxon>Streptomycetaceae</taxon>
        <taxon>Streptomyces</taxon>
    </lineage>
</organism>
<dbReference type="Proteomes" id="UP001500058">
    <property type="component" value="Unassembled WGS sequence"/>
</dbReference>
<feature type="region of interest" description="Disordered" evidence="1">
    <location>
        <begin position="255"/>
        <end position="306"/>
    </location>
</feature>
<protein>
    <submittedName>
        <fullName evidence="2">Helix-turn-helix domain-containing protein</fullName>
    </submittedName>
</protein>
<gene>
    <name evidence="2" type="ORF">GCM10010420_43040</name>
</gene>
<feature type="compositionally biased region" description="Pro residues" evidence="1">
    <location>
        <begin position="255"/>
        <end position="270"/>
    </location>
</feature>
<reference evidence="2 3" key="1">
    <citation type="journal article" date="2019" name="Int. J. Syst. Evol. Microbiol.">
        <title>The Global Catalogue of Microorganisms (GCM) 10K type strain sequencing project: providing services to taxonomists for standard genome sequencing and annotation.</title>
        <authorList>
            <consortium name="The Broad Institute Genomics Platform"/>
            <consortium name="The Broad Institute Genome Sequencing Center for Infectious Disease"/>
            <person name="Wu L."/>
            <person name="Ma J."/>
        </authorList>
    </citation>
    <scope>NUCLEOTIDE SEQUENCE [LARGE SCALE GENOMIC DNA]</scope>
    <source>
        <strain evidence="2 3">JCM 6921</strain>
    </source>
</reference>
<dbReference type="EMBL" id="BAAATJ010000023">
    <property type="protein sequence ID" value="GAA2409816.1"/>
    <property type="molecule type" value="Genomic_DNA"/>
</dbReference>
<evidence type="ECO:0000313" key="2">
    <source>
        <dbReference type="EMBL" id="GAA2409816.1"/>
    </source>
</evidence>
<feature type="compositionally biased region" description="Basic and acidic residues" evidence="1">
    <location>
        <begin position="271"/>
        <end position="298"/>
    </location>
</feature>
<proteinExistence type="predicted"/>
<evidence type="ECO:0000313" key="3">
    <source>
        <dbReference type="Proteomes" id="UP001500058"/>
    </source>
</evidence>
<evidence type="ECO:0000256" key="1">
    <source>
        <dbReference type="SAM" id="MobiDB-lite"/>
    </source>
</evidence>
<name>A0ABN3IQ97_9ACTN</name>